<protein>
    <submittedName>
        <fullName evidence="2">SCP domain-containing protein</fullName>
    </submittedName>
</protein>
<dbReference type="Proteomes" id="UP000095283">
    <property type="component" value="Unplaced"/>
</dbReference>
<sequence length="203" mass="23315">MCRIRGEKWVDDGTWVYECNAEDGTYVACLMGKILFNATTYTFEKLRTDAYLTACATATPSKEEVQVGSNKTVNGLWHSCQANNEKLKYESGCYYANETHPDVYLKIGESGYNGLIKHVCDRYEDYPGRVQYYAEVRNDVHVKHPTNKGINKNFQEPADLRIKGKVDRWLHESASLFIANEEIIRAKIRYLPASRKQWPTGQN</sequence>
<keyword evidence="1" id="KW-1185">Reference proteome</keyword>
<name>A0A1I7XQJ0_HETBA</name>
<evidence type="ECO:0000313" key="2">
    <source>
        <dbReference type="WBParaSite" id="Hba_19745"/>
    </source>
</evidence>
<dbReference type="AlphaFoldDB" id="A0A1I7XQJ0"/>
<dbReference type="WBParaSite" id="Hba_19745">
    <property type="protein sequence ID" value="Hba_19745"/>
    <property type="gene ID" value="Hba_19745"/>
</dbReference>
<evidence type="ECO:0000313" key="1">
    <source>
        <dbReference type="Proteomes" id="UP000095283"/>
    </source>
</evidence>
<organism evidence="1 2">
    <name type="scientific">Heterorhabditis bacteriophora</name>
    <name type="common">Entomopathogenic nematode worm</name>
    <dbReference type="NCBI Taxonomy" id="37862"/>
    <lineage>
        <taxon>Eukaryota</taxon>
        <taxon>Metazoa</taxon>
        <taxon>Ecdysozoa</taxon>
        <taxon>Nematoda</taxon>
        <taxon>Chromadorea</taxon>
        <taxon>Rhabditida</taxon>
        <taxon>Rhabditina</taxon>
        <taxon>Rhabditomorpha</taxon>
        <taxon>Strongyloidea</taxon>
        <taxon>Heterorhabditidae</taxon>
        <taxon>Heterorhabditis</taxon>
    </lineage>
</organism>
<reference evidence="2" key="1">
    <citation type="submission" date="2016-11" db="UniProtKB">
        <authorList>
            <consortium name="WormBaseParasite"/>
        </authorList>
    </citation>
    <scope>IDENTIFICATION</scope>
</reference>
<proteinExistence type="predicted"/>
<accession>A0A1I7XQJ0</accession>